<evidence type="ECO:0000256" key="7">
    <source>
        <dbReference type="ARBA" id="ARBA00023004"/>
    </source>
</evidence>
<comment type="similarity">
    <text evidence="3">Belongs to the cytochrome P450 family.</text>
</comment>
<comment type="cofactor">
    <cofactor evidence="1 9">
        <name>heme</name>
        <dbReference type="ChEBI" id="CHEBI:30413"/>
    </cofactor>
</comment>
<feature type="transmembrane region" description="Helical" evidence="10">
    <location>
        <begin position="231"/>
        <end position="249"/>
    </location>
</feature>
<evidence type="ECO:0000256" key="3">
    <source>
        <dbReference type="ARBA" id="ARBA00010617"/>
    </source>
</evidence>
<evidence type="ECO:0000313" key="11">
    <source>
        <dbReference type="EMBL" id="BAK09441.1"/>
    </source>
</evidence>
<dbReference type="SUPFAM" id="SSF48264">
    <property type="entry name" value="Cytochrome P450"/>
    <property type="match status" value="1"/>
</dbReference>
<evidence type="ECO:0000256" key="10">
    <source>
        <dbReference type="SAM" id="Phobius"/>
    </source>
</evidence>
<keyword evidence="10" id="KW-0812">Transmembrane</keyword>
<dbReference type="Gene3D" id="1.10.630.10">
    <property type="entry name" value="Cytochrome P450"/>
    <property type="match status" value="1"/>
</dbReference>
<protein>
    <submittedName>
        <fullName evidence="11">Cytochrome P450</fullName>
    </submittedName>
</protein>
<keyword evidence="4 9" id="KW-0349">Heme</keyword>
<keyword evidence="6" id="KW-0560">Oxidoreductase</keyword>
<dbReference type="InterPro" id="IPR036396">
    <property type="entry name" value="Cyt_P450_sf"/>
</dbReference>
<dbReference type="PANTHER" id="PTHR24305">
    <property type="entry name" value="CYTOCHROME P450"/>
    <property type="match status" value="1"/>
</dbReference>
<proteinExistence type="evidence at transcript level"/>
<feature type="binding site" description="axial binding residue" evidence="9">
    <location>
        <position position="480"/>
    </location>
    <ligand>
        <name>heme</name>
        <dbReference type="ChEBI" id="CHEBI:30413"/>
    </ligand>
    <ligandPart>
        <name>Fe</name>
        <dbReference type="ChEBI" id="CHEBI:18248"/>
    </ligandPart>
</feature>
<evidence type="ECO:0000256" key="9">
    <source>
        <dbReference type="PIRSR" id="PIRSR602401-1"/>
    </source>
</evidence>
<keyword evidence="8" id="KW-0503">Monooxygenase</keyword>
<evidence type="ECO:0000256" key="2">
    <source>
        <dbReference type="ARBA" id="ARBA00005179"/>
    </source>
</evidence>
<dbReference type="Pfam" id="PF00067">
    <property type="entry name" value="p450"/>
    <property type="match status" value="1"/>
</dbReference>
<dbReference type="GO" id="GO:0020037">
    <property type="term" value="F:heme binding"/>
    <property type="evidence" value="ECO:0007669"/>
    <property type="project" value="InterPro"/>
</dbReference>
<dbReference type="AlphaFoldDB" id="F1SY97"/>
<keyword evidence="5 9" id="KW-0479">Metal-binding</keyword>
<dbReference type="GO" id="GO:0016705">
    <property type="term" value="F:oxidoreductase activity, acting on paired donors, with incorporation or reduction of molecular oxygen"/>
    <property type="evidence" value="ECO:0007669"/>
    <property type="project" value="InterPro"/>
</dbReference>
<evidence type="ECO:0000256" key="8">
    <source>
        <dbReference type="ARBA" id="ARBA00023033"/>
    </source>
</evidence>
<dbReference type="GO" id="GO:0005506">
    <property type="term" value="F:iron ion binding"/>
    <property type="evidence" value="ECO:0007669"/>
    <property type="project" value="InterPro"/>
</dbReference>
<dbReference type="PRINTS" id="PR00385">
    <property type="entry name" value="P450"/>
</dbReference>
<keyword evidence="10" id="KW-0472">Membrane</keyword>
<evidence type="ECO:0000256" key="6">
    <source>
        <dbReference type="ARBA" id="ARBA00023002"/>
    </source>
</evidence>
<organism evidence="11">
    <name type="scientific">Rhodonia placenta</name>
    <dbReference type="NCBI Taxonomy" id="104341"/>
    <lineage>
        <taxon>Eukaryota</taxon>
        <taxon>Fungi</taxon>
        <taxon>Dikarya</taxon>
        <taxon>Basidiomycota</taxon>
        <taxon>Agaricomycotina</taxon>
        <taxon>Agaricomycetes</taxon>
        <taxon>Polyporales</taxon>
        <taxon>Adustoporiaceae</taxon>
        <taxon>Rhodonia</taxon>
    </lineage>
</organism>
<feature type="transmembrane region" description="Helical" evidence="10">
    <location>
        <begin position="12"/>
        <end position="32"/>
    </location>
</feature>
<gene>
    <name evidence="11" type="primary">PpCYP106</name>
</gene>
<keyword evidence="7 9" id="KW-0408">Iron</keyword>
<evidence type="ECO:0000256" key="1">
    <source>
        <dbReference type="ARBA" id="ARBA00001971"/>
    </source>
</evidence>
<reference evidence="11" key="1">
    <citation type="journal article" date="2012" name="Arch. Microbiol.">
        <title>Molecular identification and functional characterization of cytochrome P450 monooxygenases from the brown-rot basidiomycete Postia placenta.</title>
        <authorList>
            <person name="Ide M."/>
            <person name="Ichinose H."/>
            <person name="Wariishi H."/>
        </authorList>
    </citation>
    <scope>NUCLEOTIDE SEQUENCE</scope>
    <source>
        <strain evidence="11">MAD-698-R</strain>
    </source>
</reference>
<dbReference type="PRINTS" id="PR00463">
    <property type="entry name" value="EP450I"/>
</dbReference>
<sequence length="541" mass="60093">MDWSTYNAALPTVGVVNALGALIALWVVYAIAQHMRRRAHCTPLASPPNPSFLFGIGRSLFKHPDPAAVYEQWAEKYGSVFRIPATLGYSRVVLCDPKAIQHFYSHETFLYQQTTLTKQSIESLLGRGVLWAEGESHKRQRKALTPAFSNAAIRRLTYIFFDSAYKIKTAWDSIIAAEGDDSAIIEVQAWMNHVSLDSIGIAGFSHDFGTLHGKHSTVAETFDSFSSLKPTLIGVAVFIVGLAFPRVMMRIPTAFRMLVKQLNASMAEVADDLLANTRKESEGEDKAEDKSIIGLLVKAESHQSDLHISQDEVMAQMKVLILAGYETTSISLTWCLVELCKKPEIQAKLRDELSQISSGDPTWDQLTNGFPYLDAVVHETLRLHPPLGETTRMATEDAIIPLSTPLKIPTGTVVDSVAIAKGDIVTVPIHLMNSWPEFWGPDAREFNPERWLAEDGVPKKAQELQGHRHLLTFVDGPRICLGRGFALAEFKAVLSVLIRNYTFEFRDGPDTQIERVRGILPRPGVAGEKGAKIPLRVRRLE</sequence>
<dbReference type="InterPro" id="IPR002401">
    <property type="entry name" value="Cyt_P450_E_grp-I"/>
</dbReference>
<comment type="pathway">
    <text evidence="2">Secondary metabolite biosynthesis.</text>
</comment>
<name>F1SY97_9APHY</name>
<dbReference type="CDD" id="cd11069">
    <property type="entry name" value="CYP_FUM15-like"/>
    <property type="match status" value="1"/>
</dbReference>
<evidence type="ECO:0000256" key="4">
    <source>
        <dbReference type="ARBA" id="ARBA00022617"/>
    </source>
</evidence>
<evidence type="ECO:0000256" key="5">
    <source>
        <dbReference type="ARBA" id="ARBA00022723"/>
    </source>
</evidence>
<dbReference type="PANTHER" id="PTHR24305:SF166">
    <property type="entry name" value="CYTOCHROME P450 12A4, MITOCHONDRIAL-RELATED"/>
    <property type="match status" value="1"/>
</dbReference>
<accession>F1SY97</accession>
<dbReference type="InterPro" id="IPR050121">
    <property type="entry name" value="Cytochrome_P450_monoxygenase"/>
</dbReference>
<dbReference type="InterPro" id="IPR001128">
    <property type="entry name" value="Cyt_P450"/>
</dbReference>
<dbReference type="GO" id="GO:0004497">
    <property type="term" value="F:monooxygenase activity"/>
    <property type="evidence" value="ECO:0007669"/>
    <property type="project" value="UniProtKB-KW"/>
</dbReference>
<keyword evidence="10" id="KW-1133">Transmembrane helix</keyword>
<dbReference type="EMBL" id="AB573308">
    <property type="protein sequence ID" value="BAK09441.1"/>
    <property type="molecule type" value="mRNA"/>
</dbReference>